<sequence>MIPIPTPIILPSGSSGGRDPNAPEMAVASLVLTTVAAVLVGMRQWVYARTTDFVCTLDSLDVRRRGVDCVYRSLNDNSYDTVYGVSAMLAWVVFGTALLIGLLAGPFLASRRWVRSEWRLAMAMYTLLVAVILVMPSLGPEYLDPIRTALVVCWALSLITYSVTGFRSLRPESAA</sequence>
<evidence type="ECO:0000313" key="3">
    <source>
        <dbReference type="Proteomes" id="UP000037594"/>
    </source>
</evidence>
<feature type="transmembrane region" description="Helical" evidence="1">
    <location>
        <begin position="145"/>
        <end position="163"/>
    </location>
</feature>
<dbReference type="OrthoDB" id="4763618at2"/>
<dbReference type="AlphaFoldDB" id="A0A0J8U371"/>
<feature type="transmembrane region" description="Helical" evidence="1">
    <location>
        <begin position="120"/>
        <end position="139"/>
    </location>
</feature>
<organism evidence="2 3">
    <name type="scientific">Mycolicibacterium conceptionense</name>
    <dbReference type="NCBI Taxonomy" id="451644"/>
    <lineage>
        <taxon>Bacteria</taxon>
        <taxon>Bacillati</taxon>
        <taxon>Actinomycetota</taxon>
        <taxon>Actinomycetes</taxon>
        <taxon>Mycobacteriales</taxon>
        <taxon>Mycobacteriaceae</taxon>
        <taxon>Mycolicibacterium</taxon>
    </lineage>
</organism>
<dbReference type="PATRIC" id="fig|451644.5.peg.4756"/>
<dbReference type="RefSeq" id="WP_048896227.1">
    <property type="nucleotide sequence ID" value="NZ_LFOD01000025.1"/>
</dbReference>
<evidence type="ECO:0000256" key="1">
    <source>
        <dbReference type="SAM" id="Phobius"/>
    </source>
</evidence>
<keyword evidence="1" id="KW-1133">Transmembrane helix</keyword>
<gene>
    <name evidence="2" type="ORF">ACT17_23030</name>
</gene>
<dbReference type="EMBL" id="LFOD01000025">
    <property type="protein sequence ID" value="KMV15966.1"/>
    <property type="molecule type" value="Genomic_DNA"/>
</dbReference>
<proteinExistence type="predicted"/>
<name>A0A0J8U371_9MYCO</name>
<accession>A0A0J8U371</accession>
<keyword evidence="1" id="KW-0472">Membrane</keyword>
<keyword evidence="1" id="KW-0812">Transmembrane</keyword>
<feature type="transmembrane region" description="Helical" evidence="1">
    <location>
        <begin position="25"/>
        <end position="46"/>
    </location>
</feature>
<feature type="transmembrane region" description="Helical" evidence="1">
    <location>
        <begin position="82"/>
        <end position="108"/>
    </location>
</feature>
<evidence type="ECO:0000313" key="2">
    <source>
        <dbReference type="EMBL" id="KMV15966.1"/>
    </source>
</evidence>
<protein>
    <submittedName>
        <fullName evidence="2">Uncharacterized protein</fullName>
    </submittedName>
</protein>
<reference evidence="2 3" key="1">
    <citation type="submission" date="2015-06" db="EMBL/GenBank/DDBJ databases">
        <title>Genome sequence of Mycobacterium conceptionense strain MLE.</title>
        <authorList>
            <person name="Greninger A.L."/>
            <person name="Cunningham G."/>
            <person name="Chiu C.Y."/>
            <person name="Miller S."/>
        </authorList>
    </citation>
    <scope>NUCLEOTIDE SEQUENCE [LARGE SCALE GENOMIC DNA]</scope>
    <source>
        <strain evidence="2 3">MLE</strain>
    </source>
</reference>
<dbReference type="Proteomes" id="UP000037594">
    <property type="component" value="Unassembled WGS sequence"/>
</dbReference>
<comment type="caution">
    <text evidence="2">The sequence shown here is derived from an EMBL/GenBank/DDBJ whole genome shotgun (WGS) entry which is preliminary data.</text>
</comment>